<organism evidence="1 2">
    <name type="scientific">Eumeta variegata</name>
    <name type="common">Bagworm moth</name>
    <name type="synonym">Eumeta japonica</name>
    <dbReference type="NCBI Taxonomy" id="151549"/>
    <lineage>
        <taxon>Eukaryota</taxon>
        <taxon>Metazoa</taxon>
        <taxon>Ecdysozoa</taxon>
        <taxon>Arthropoda</taxon>
        <taxon>Hexapoda</taxon>
        <taxon>Insecta</taxon>
        <taxon>Pterygota</taxon>
        <taxon>Neoptera</taxon>
        <taxon>Endopterygota</taxon>
        <taxon>Lepidoptera</taxon>
        <taxon>Glossata</taxon>
        <taxon>Ditrysia</taxon>
        <taxon>Tineoidea</taxon>
        <taxon>Psychidae</taxon>
        <taxon>Oiketicinae</taxon>
        <taxon>Eumeta</taxon>
    </lineage>
</organism>
<keyword evidence="2" id="KW-1185">Reference proteome</keyword>
<dbReference type="EMBL" id="BGZK01001147">
    <property type="protein sequence ID" value="GBP72480.1"/>
    <property type="molecule type" value="Genomic_DNA"/>
</dbReference>
<accession>A0A4C1YBR9</accession>
<gene>
    <name evidence="1" type="ORF">EVAR_59294_1</name>
</gene>
<dbReference type="Proteomes" id="UP000299102">
    <property type="component" value="Unassembled WGS sequence"/>
</dbReference>
<reference evidence="1 2" key="1">
    <citation type="journal article" date="2019" name="Commun. Biol.">
        <title>The bagworm genome reveals a unique fibroin gene that provides high tensile strength.</title>
        <authorList>
            <person name="Kono N."/>
            <person name="Nakamura H."/>
            <person name="Ohtoshi R."/>
            <person name="Tomita M."/>
            <person name="Numata K."/>
            <person name="Arakawa K."/>
        </authorList>
    </citation>
    <scope>NUCLEOTIDE SEQUENCE [LARGE SCALE GENOMIC DNA]</scope>
</reference>
<proteinExistence type="predicted"/>
<evidence type="ECO:0000313" key="2">
    <source>
        <dbReference type="Proteomes" id="UP000299102"/>
    </source>
</evidence>
<evidence type="ECO:0000313" key="1">
    <source>
        <dbReference type="EMBL" id="GBP72480.1"/>
    </source>
</evidence>
<dbReference type="AlphaFoldDB" id="A0A4C1YBR9"/>
<protein>
    <submittedName>
        <fullName evidence="1">Uncharacterized protein</fullName>
    </submittedName>
</protein>
<sequence length="232" mass="25072">MSHEIAGSISSVRSALRPVWTGRYVAIDHDVHKAHLTVRPGNLGSPRRRAGCHFACLSFLTSTSATSGGGRSRAFLCSPLAPTSPHSAGRRERKITHASSVSHFAADCLYVFLFSHKNAPVSPINMARFGRSVLPVARSVLNLTYVINKLDGRFQSYSRRGTATAAPRPSLGDMTGRISITCYSDPRLSFIFHGATSYLPRFVHCSNISGTSALSVETAERGAARPIERSIS</sequence>
<name>A0A4C1YBR9_EUMVA</name>
<comment type="caution">
    <text evidence="1">The sequence shown here is derived from an EMBL/GenBank/DDBJ whole genome shotgun (WGS) entry which is preliminary data.</text>
</comment>